<evidence type="ECO:0000313" key="6">
    <source>
        <dbReference type="Proteomes" id="UP000198372"/>
    </source>
</evidence>
<proteinExistence type="predicted"/>
<dbReference type="OrthoDB" id="256303at2759"/>
<dbReference type="AlphaFoldDB" id="A0A238F9W7"/>
<dbReference type="InterPro" id="IPR015943">
    <property type="entry name" value="WD40/YVTN_repeat-like_dom_sf"/>
</dbReference>
<organism evidence="5 6">
    <name type="scientific">Microbotryum intermedium</name>
    <dbReference type="NCBI Taxonomy" id="269621"/>
    <lineage>
        <taxon>Eukaryota</taxon>
        <taxon>Fungi</taxon>
        <taxon>Dikarya</taxon>
        <taxon>Basidiomycota</taxon>
        <taxon>Pucciniomycotina</taxon>
        <taxon>Microbotryomycetes</taxon>
        <taxon>Microbotryales</taxon>
        <taxon>Microbotryaceae</taxon>
        <taxon>Microbotryum</taxon>
    </lineage>
</organism>
<evidence type="ECO:0000256" key="2">
    <source>
        <dbReference type="ARBA" id="ARBA00022737"/>
    </source>
</evidence>
<dbReference type="InterPro" id="IPR024977">
    <property type="entry name" value="Apc4-like_WD40_dom"/>
</dbReference>
<dbReference type="SUPFAM" id="SSF50978">
    <property type="entry name" value="WD40 repeat-like"/>
    <property type="match status" value="1"/>
</dbReference>
<evidence type="ECO:0000256" key="1">
    <source>
        <dbReference type="ARBA" id="ARBA00022574"/>
    </source>
</evidence>
<feature type="repeat" description="WD" evidence="3">
    <location>
        <begin position="103"/>
        <end position="146"/>
    </location>
</feature>
<dbReference type="InterPro" id="IPR001680">
    <property type="entry name" value="WD40_rpt"/>
</dbReference>
<dbReference type="STRING" id="269621.A0A238F9W7"/>
<keyword evidence="1 3" id="KW-0853">WD repeat</keyword>
<dbReference type="Pfam" id="PF12894">
    <property type="entry name" value="ANAPC4_WD40"/>
    <property type="match status" value="1"/>
</dbReference>
<sequence>MSLFGAIKPPDQPDAVVQNTQTDGISALAWSPTADLLAVGSWSNQVRVFEVGPNGQNQGRCQYTHEGPVLDVAWSKDGTKIVSGGADNAGRVYDLATGQTTQFAAHDAPIRCIKWLDIPGSPMVVTGSWDKTLRYWDMRQPTPAAQVQLPERCYTLDVTYPLMVVGTAERHCLIFNLNQPTTPFKTMTSPLKMQTRSLATFPDGDGYAITSVEGRVAIQYVDDAKSSNNFSFKCHRADISKTPGFKTGSQSVYAINEISFHPLGTFSTAGSDGVIKCVKAHVTVNDRAMYVDAGYSCFFWNSMWDHTSRTRLKTWTLNEGSVTATDFSRTGQYLAYAISYDWSKGHNGNVPNHPNKVCIHTCTEDEVKKRPKK</sequence>
<accession>A0A238F9W7</accession>
<dbReference type="InterPro" id="IPR036322">
    <property type="entry name" value="WD40_repeat_dom_sf"/>
</dbReference>
<protein>
    <submittedName>
        <fullName evidence="5">BQ2448_785 protein</fullName>
    </submittedName>
</protein>
<evidence type="ECO:0000313" key="5">
    <source>
        <dbReference type="EMBL" id="SCV68664.1"/>
    </source>
</evidence>
<reference evidence="6" key="1">
    <citation type="submission" date="2016-09" db="EMBL/GenBank/DDBJ databases">
        <authorList>
            <person name="Jeantristanb JTB J.-T."/>
            <person name="Ricardo R."/>
        </authorList>
    </citation>
    <scope>NUCLEOTIDE SEQUENCE [LARGE SCALE GENOMIC DNA]</scope>
</reference>
<evidence type="ECO:0000259" key="4">
    <source>
        <dbReference type="Pfam" id="PF12894"/>
    </source>
</evidence>
<dbReference type="SMART" id="SM00320">
    <property type="entry name" value="WD40"/>
    <property type="match status" value="5"/>
</dbReference>
<name>A0A238F9W7_9BASI</name>
<dbReference type="PROSITE" id="PS50082">
    <property type="entry name" value="WD_REPEATS_2"/>
    <property type="match status" value="2"/>
</dbReference>
<keyword evidence="2" id="KW-0677">Repeat</keyword>
<feature type="domain" description="Anaphase-promoting complex subunit 4-like WD40" evidence="4">
    <location>
        <begin position="28"/>
        <end position="115"/>
    </location>
</feature>
<evidence type="ECO:0000256" key="3">
    <source>
        <dbReference type="PROSITE-ProRule" id="PRU00221"/>
    </source>
</evidence>
<dbReference type="PROSITE" id="PS50294">
    <property type="entry name" value="WD_REPEATS_REGION"/>
    <property type="match status" value="2"/>
</dbReference>
<gene>
    <name evidence="5" type="ORF">BQ2448_785</name>
</gene>
<dbReference type="EMBL" id="FMSP01000003">
    <property type="protein sequence ID" value="SCV68664.1"/>
    <property type="molecule type" value="Genomic_DNA"/>
</dbReference>
<keyword evidence="6" id="KW-1185">Reference proteome</keyword>
<dbReference type="Proteomes" id="UP000198372">
    <property type="component" value="Unassembled WGS sequence"/>
</dbReference>
<feature type="repeat" description="WD" evidence="3">
    <location>
        <begin position="62"/>
        <end position="103"/>
    </location>
</feature>
<dbReference type="PANTHER" id="PTHR10971">
    <property type="entry name" value="MRNA EXPORT FACTOR AND BUB3"/>
    <property type="match status" value="1"/>
</dbReference>
<dbReference type="Gene3D" id="2.130.10.10">
    <property type="entry name" value="YVTN repeat-like/Quinoprotein amine dehydrogenase"/>
    <property type="match status" value="1"/>
</dbReference>